<dbReference type="Proteomes" id="UP001164929">
    <property type="component" value="Chromosome 9"/>
</dbReference>
<gene>
    <name evidence="1" type="ORF">NC653_023506</name>
</gene>
<sequence length="177" mass="19866">MSGAETTSMALMKAAEFFRGLNWMEKRAYLSVLTENVAVRRSNSVLLIGKKCRRTQCHPALFNYPWASWSVLKSLPSGTEARLLAPQLMRNSSAGLKVLPPADTMLGQESKGKRRTRRIAIGVDNKEGRKRLFFDAFNLFFSISIPPVGEGGMVRVRQKERYQKGRSNSAGSAFRHQ</sequence>
<accession>A0AAD6MHG8</accession>
<proteinExistence type="predicted"/>
<dbReference type="AlphaFoldDB" id="A0AAD6MHG8"/>
<dbReference type="EMBL" id="JAQIZT010000009">
    <property type="protein sequence ID" value="KAJ6985578.1"/>
    <property type="molecule type" value="Genomic_DNA"/>
</dbReference>
<keyword evidence="2" id="KW-1185">Reference proteome</keyword>
<evidence type="ECO:0000313" key="2">
    <source>
        <dbReference type="Proteomes" id="UP001164929"/>
    </source>
</evidence>
<protein>
    <submittedName>
        <fullName evidence="1">Uncharacterized protein</fullName>
    </submittedName>
</protein>
<evidence type="ECO:0000313" key="1">
    <source>
        <dbReference type="EMBL" id="KAJ6985578.1"/>
    </source>
</evidence>
<comment type="caution">
    <text evidence="1">The sequence shown here is derived from an EMBL/GenBank/DDBJ whole genome shotgun (WGS) entry which is preliminary data.</text>
</comment>
<organism evidence="1 2">
    <name type="scientific">Populus alba x Populus x berolinensis</name>
    <dbReference type="NCBI Taxonomy" id="444605"/>
    <lineage>
        <taxon>Eukaryota</taxon>
        <taxon>Viridiplantae</taxon>
        <taxon>Streptophyta</taxon>
        <taxon>Embryophyta</taxon>
        <taxon>Tracheophyta</taxon>
        <taxon>Spermatophyta</taxon>
        <taxon>Magnoliopsida</taxon>
        <taxon>eudicotyledons</taxon>
        <taxon>Gunneridae</taxon>
        <taxon>Pentapetalae</taxon>
        <taxon>rosids</taxon>
        <taxon>fabids</taxon>
        <taxon>Malpighiales</taxon>
        <taxon>Salicaceae</taxon>
        <taxon>Saliceae</taxon>
        <taxon>Populus</taxon>
    </lineage>
</organism>
<name>A0AAD6MHG8_9ROSI</name>
<reference evidence="1" key="1">
    <citation type="journal article" date="2023" name="Mol. Ecol. Resour.">
        <title>Chromosome-level genome assembly of a triploid poplar Populus alba 'Berolinensis'.</title>
        <authorList>
            <person name="Chen S."/>
            <person name="Yu Y."/>
            <person name="Wang X."/>
            <person name="Wang S."/>
            <person name="Zhang T."/>
            <person name="Zhou Y."/>
            <person name="He R."/>
            <person name="Meng N."/>
            <person name="Wang Y."/>
            <person name="Liu W."/>
            <person name="Liu Z."/>
            <person name="Liu J."/>
            <person name="Guo Q."/>
            <person name="Huang H."/>
            <person name="Sederoff R.R."/>
            <person name="Wang G."/>
            <person name="Qu G."/>
            <person name="Chen S."/>
        </authorList>
    </citation>
    <scope>NUCLEOTIDE SEQUENCE</scope>
    <source>
        <strain evidence="1">SC-2020</strain>
    </source>
</reference>